<evidence type="ECO:0000313" key="2">
    <source>
        <dbReference type="EMBL" id="MBV2134339.1"/>
    </source>
</evidence>
<reference evidence="2 3" key="1">
    <citation type="submission" date="2021-06" db="EMBL/GenBank/DDBJ databases">
        <title>Differences between aerobic and microaerobic xylene degrading microbial communities.</title>
        <authorList>
            <person name="Banerjee S."/>
            <person name="Tancsics A."/>
        </authorList>
    </citation>
    <scope>NUCLEOTIDE SEQUENCE [LARGE SCALE GENOMIC DNA]</scope>
    <source>
        <strain evidence="2 3">MAP12</strain>
    </source>
</reference>
<name>A0ABS6MZY4_9GAMM</name>
<feature type="chain" id="PRO_5045444361" evidence="1">
    <location>
        <begin position="21"/>
        <end position="151"/>
    </location>
</feature>
<proteinExistence type="predicted"/>
<comment type="caution">
    <text evidence="2">The sequence shown here is derived from an EMBL/GenBank/DDBJ whole genome shotgun (WGS) entry which is preliminary data.</text>
</comment>
<feature type="signal peptide" evidence="1">
    <location>
        <begin position="1"/>
        <end position="20"/>
    </location>
</feature>
<keyword evidence="1" id="KW-0732">Signal</keyword>
<dbReference type="RefSeq" id="WP_217682780.1">
    <property type="nucleotide sequence ID" value="NZ_JAHRGL010000057.1"/>
</dbReference>
<organism evidence="2 3">
    <name type="scientific">Geopseudomonas aromaticivorans</name>
    <dbReference type="NCBI Taxonomy" id="2849492"/>
    <lineage>
        <taxon>Bacteria</taxon>
        <taxon>Pseudomonadati</taxon>
        <taxon>Pseudomonadota</taxon>
        <taxon>Gammaproteobacteria</taxon>
        <taxon>Pseudomonadales</taxon>
        <taxon>Pseudomonadaceae</taxon>
        <taxon>Geopseudomonas</taxon>
    </lineage>
</organism>
<dbReference type="EMBL" id="JAHRGL010000057">
    <property type="protein sequence ID" value="MBV2134339.1"/>
    <property type="molecule type" value="Genomic_DNA"/>
</dbReference>
<accession>A0ABS6MZY4</accession>
<sequence length="151" mass="15937">MKTKAWLAVIFAAAASQGFAMPTESDQPQIVGVRLNAAPINGGAIAHATLAAVDRSTGINFFVSGVPDWVSLPVHVYSYIYPGTCGQLASEPAYAMNQTVISEQIGGEHGAWNTSKSVPVALAQLRTSEHSIVLRTSPADGNRDIFCGEIH</sequence>
<gene>
    <name evidence="2" type="ORF">KRX52_16285</name>
</gene>
<keyword evidence="3" id="KW-1185">Reference proteome</keyword>
<evidence type="ECO:0000256" key="1">
    <source>
        <dbReference type="SAM" id="SignalP"/>
    </source>
</evidence>
<protein>
    <submittedName>
        <fullName evidence="2">Uncharacterized protein</fullName>
    </submittedName>
</protein>
<dbReference type="Proteomes" id="UP000813068">
    <property type="component" value="Unassembled WGS sequence"/>
</dbReference>
<evidence type="ECO:0000313" key="3">
    <source>
        <dbReference type="Proteomes" id="UP000813068"/>
    </source>
</evidence>